<dbReference type="RefSeq" id="WP_377187234.1">
    <property type="nucleotide sequence ID" value="NZ_JBHUPD010000003.1"/>
</dbReference>
<dbReference type="CDD" id="cd21650">
    <property type="entry name" value="CrtA-like"/>
    <property type="match status" value="1"/>
</dbReference>
<reference evidence="2" key="1">
    <citation type="journal article" date="2019" name="Int. J. Syst. Evol. Microbiol.">
        <title>The Global Catalogue of Microorganisms (GCM) 10K type strain sequencing project: providing services to taxonomists for standard genome sequencing and annotation.</title>
        <authorList>
            <consortium name="The Broad Institute Genomics Platform"/>
            <consortium name="The Broad Institute Genome Sequencing Center for Infectious Disease"/>
            <person name="Wu L."/>
            <person name="Ma J."/>
        </authorList>
    </citation>
    <scope>NUCLEOTIDE SEQUENCE [LARGE SCALE GENOMIC DNA]</scope>
    <source>
        <strain evidence="2">KCTC 22437</strain>
    </source>
</reference>
<evidence type="ECO:0000313" key="1">
    <source>
        <dbReference type="EMBL" id="MFD2873797.1"/>
    </source>
</evidence>
<dbReference type="Proteomes" id="UP001597557">
    <property type="component" value="Unassembled WGS sequence"/>
</dbReference>
<sequence length="230" mass="25981">MIASLTIVRYKKRFIPFALTAMALHRLPMSFQKGCSFWKLLGTGKDEGFSMRADWQQWGLFAVWETEDDFHGFNETSFISKWWNAFALERWTILLQPLQSHGKWGGVDPFGKIAPKITAGQVAVLTRAQIKFSKLKAFWGAVAGVEEQLSAAPGRIKSIAIGETHYLAATFSIWDNVENMKAFAYKPGKHVDVIKRARDEQWLSEELFARFKPIASIGTLNGKNPLEGLI</sequence>
<gene>
    <name evidence="1" type="ORF">ACFS5N_15030</name>
</gene>
<proteinExistence type="predicted"/>
<dbReference type="EMBL" id="JBHUPD010000003">
    <property type="protein sequence ID" value="MFD2873797.1"/>
    <property type="molecule type" value="Genomic_DNA"/>
</dbReference>
<organism evidence="1 2">
    <name type="scientific">Mucilaginibacter ximonensis</name>
    <dbReference type="NCBI Taxonomy" id="538021"/>
    <lineage>
        <taxon>Bacteria</taxon>
        <taxon>Pseudomonadati</taxon>
        <taxon>Bacteroidota</taxon>
        <taxon>Sphingobacteriia</taxon>
        <taxon>Sphingobacteriales</taxon>
        <taxon>Sphingobacteriaceae</taxon>
        <taxon>Mucilaginibacter</taxon>
    </lineage>
</organism>
<evidence type="ECO:0000313" key="2">
    <source>
        <dbReference type="Proteomes" id="UP001597557"/>
    </source>
</evidence>
<comment type="caution">
    <text evidence="1">The sequence shown here is derived from an EMBL/GenBank/DDBJ whole genome shotgun (WGS) entry which is preliminary data.</text>
</comment>
<keyword evidence="2" id="KW-1185">Reference proteome</keyword>
<accession>A0ABW5YG43</accession>
<protein>
    <submittedName>
        <fullName evidence="1">DUF3291 domain-containing protein</fullName>
    </submittedName>
</protein>
<name>A0ABW5YG43_9SPHI</name>
<dbReference type="InterPro" id="IPR049574">
    <property type="entry name" value="CrtA-like"/>
</dbReference>